<dbReference type="OrthoDB" id="9342482at2"/>
<evidence type="ECO:0000313" key="2">
    <source>
        <dbReference type="Proteomes" id="UP000244956"/>
    </source>
</evidence>
<organism evidence="1 2">
    <name type="scientific">Marinilabilia rubra</name>
    <dbReference type="NCBI Taxonomy" id="2162893"/>
    <lineage>
        <taxon>Bacteria</taxon>
        <taxon>Pseudomonadati</taxon>
        <taxon>Bacteroidota</taxon>
        <taxon>Bacteroidia</taxon>
        <taxon>Marinilabiliales</taxon>
        <taxon>Marinilabiliaceae</taxon>
        <taxon>Marinilabilia</taxon>
    </lineage>
</organism>
<gene>
    <name evidence="1" type="ORF">DDZ16_13265</name>
</gene>
<dbReference type="SUPFAM" id="SSF51445">
    <property type="entry name" value="(Trans)glycosidases"/>
    <property type="match status" value="1"/>
</dbReference>
<proteinExistence type="predicted"/>
<dbReference type="Proteomes" id="UP000244956">
    <property type="component" value="Unassembled WGS sequence"/>
</dbReference>
<dbReference type="RefSeq" id="WP_109264959.1">
    <property type="nucleotide sequence ID" value="NZ_QEWP01000010.1"/>
</dbReference>
<keyword evidence="2" id="KW-1185">Reference proteome</keyword>
<accession>A0A2U2B7A6</accession>
<evidence type="ECO:0000313" key="1">
    <source>
        <dbReference type="EMBL" id="PWD98960.1"/>
    </source>
</evidence>
<dbReference type="InterPro" id="IPR017853">
    <property type="entry name" value="GH"/>
</dbReference>
<sequence length="418" mass="48166">MKSLIVFLLIVSFVSLAWGQDLQQKKLSDECITEIIEKHRPLKGYRVPADIEHRLGATHVGGKYYFTDEPYIIEGARKLSEMGYGVIKLWLTKNERQYPYNSDWDLSKDVTLKELAQHPYYQTCFDMPFSTIALSVGGAGLRTTPESVAREEKQIYELTKYLLKKYKDREVNFILHNWEGDWLLRGGTGSHARWSRNPGQPIDAVDGQRHTVAVPADSMLRVNAMSKWFEARQKGVSRARAENPNSKCKVYHAIEANKVLDSMKGIPGIASYVLPNVEVDMVSWSSYDGMDPDGTDLFRGIEYLRNQMKPTPYMNGDRVVFLGEIGIPEQRYEGLTEKDAVIERWDTYIGVCLALDVPYIIQWELYCNEPKNEKFRRVLETRKTDEMRGFWLIRPDGTQSFVGQYFEKLLKNSGEKIE</sequence>
<evidence type="ECO:0008006" key="3">
    <source>
        <dbReference type="Google" id="ProtNLM"/>
    </source>
</evidence>
<dbReference type="AlphaFoldDB" id="A0A2U2B7A6"/>
<protein>
    <recommendedName>
        <fullName evidence="3">Glycoside hydrolase family 42 N-terminal domain-containing protein</fullName>
    </recommendedName>
</protein>
<name>A0A2U2B7A6_9BACT</name>
<reference evidence="1 2" key="1">
    <citation type="submission" date="2018-05" db="EMBL/GenBank/DDBJ databases">
        <title>Marinilabilia rubrum sp. nov., isolated from saltern sediment.</title>
        <authorList>
            <person name="Zhang R."/>
        </authorList>
    </citation>
    <scope>NUCLEOTIDE SEQUENCE [LARGE SCALE GENOMIC DNA]</scope>
    <source>
        <strain evidence="1 2">WTE16</strain>
    </source>
</reference>
<comment type="caution">
    <text evidence="1">The sequence shown here is derived from an EMBL/GenBank/DDBJ whole genome shotgun (WGS) entry which is preliminary data.</text>
</comment>
<dbReference type="EMBL" id="QEWP01000010">
    <property type="protein sequence ID" value="PWD98960.1"/>
    <property type="molecule type" value="Genomic_DNA"/>
</dbReference>